<dbReference type="InterPro" id="IPR036779">
    <property type="entry name" value="LysM_dom_sf"/>
</dbReference>
<evidence type="ECO:0000256" key="1">
    <source>
        <dbReference type="SAM" id="Phobius"/>
    </source>
</evidence>
<dbReference type="EMBL" id="DYVY01000116">
    <property type="protein sequence ID" value="HJF94596.1"/>
    <property type="molecule type" value="Genomic_DNA"/>
</dbReference>
<comment type="caution">
    <text evidence="3">The sequence shown here is derived from an EMBL/GenBank/DDBJ whole genome shotgun (WGS) entry which is preliminary data.</text>
</comment>
<organism evidence="3 4">
    <name type="scientific">Lachnoclostridium phocaeense</name>
    <dbReference type="NCBI Taxonomy" id="1871021"/>
    <lineage>
        <taxon>Bacteria</taxon>
        <taxon>Bacillati</taxon>
        <taxon>Bacillota</taxon>
        <taxon>Clostridia</taxon>
        <taxon>Lachnospirales</taxon>
        <taxon>Lachnospiraceae</taxon>
    </lineage>
</organism>
<protein>
    <submittedName>
        <fullName evidence="3">LysM peptidoglycan-binding domain-containing protein</fullName>
    </submittedName>
</protein>
<dbReference type="InterPro" id="IPR018392">
    <property type="entry name" value="LysM"/>
</dbReference>
<dbReference type="Proteomes" id="UP000769156">
    <property type="component" value="Unassembled WGS sequence"/>
</dbReference>
<gene>
    <name evidence="3" type="ORF">K8V82_07370</name>
</gene>
<dbReference type="RefSeq" id="WP_281724707.1">
    <property type="nucleotide sequence ID" value="NZ_CALKQL010000007.1"/>
</dbReference>
<evidence type="ECO:0000313" key="3">
    <source>
        <dbReference type="EMBL" id="HJF94596.1"/>
    </source>
</evidence>
<feature type="domain" description="LysM" evidence="2">
    <location>
        <begin position="69"/>
        <end position="113"/>
    </location>
</feature>
<feature type="transmembrane region" description="Helical" evidence="1">
    <location>
        <begin position="21"/>
        <end position="40"/>
    </location>
</feature>
<evidence type="ECO:0000313" key="4">
    <source>
        <dbReference type="Proteomes" id="UP000769156"/>
    </source>
</evidence>
<dbReference type="Gene3D" id="3.10.350.10">
    <property type="entry name" value="LysM domain"/>
    <property type="match status" value="1"/>
</dbReference>
<keyword evidence="1" id="KW-1133">Transmembrane helix</keyword>
<accession>A0A921I356</accession>
<reference evidence="3" key="2">
    <citation type="submission" date="2021-09" db="EMBL/GenBank/DDBJ databases">
        <authorList>
            <person name="Gilroy R."/>
        </authorList>
    </citation>
    <scope>NUCLEOTIDE SEQUENCE</scope>
    <source>
        <strain evidence="3">ChiSjej5B23-16112</strain>
    </source>
</reference>
<dbReference type="AlphaFoldDB" id="A0A921I356"/>
<keyword evidence="1" id="KW-0472">Membrane</keyword>
<name>A0A921I356_9FIRM</name>
<evidence type="ECO:0000259" key="2">
    <source>
        <dbReference type="Pfam" id="PF01476"/>
    </source>
</evidence>
<reference evidence="3" key="1">
    <citation type="journal article" date="2021" name="PeerJ">
        <title>Extensive microbial diversity within the chicken gut microbiome revealed by metagenomics and culture.</title>
        <authorList>
            <person name="Gilroy R."/>
            <person name="Ravi A."/>
            <person name="Getino M."/>
            <person name="Pursley I."/>
            <person name="Horton D.L."/>
            <person name="Alikhan N.F."/>
            <person name="Baker D."/>
            <person name="Gharbi K."/>
            <person name="Hall N."/>
            <person name="Watson M."/>
            <person name="Adriaenssens E.M."/>
            <person name="Foster-Nyarko E."/>
            <person name="Jarju S."/>
            <person name="Secka A."/>
            <person name="Antonio M."/>
            <person name="Oren A."/>
            <person name="Chaudhuri R.R."/>
            <person name="La Ragione R."/>
            <person name="Hildebrand F."/>
            <person name="Pallen M.J."/>
        </authorList>
    </citation>
    <scope>NUCLEOTIDE SEQUENCE</scope>
    <source>
        <strain evidence="3">ChiSjej5B23-16112</strain>
    </source>
</reference>
<dbReference type="Pfam" id="PF01476">
    <property type="entry name" value="LysM"/>
    <property type="match status" value="1"/>
</dbReference>
<proteinExistence type="predicted"/>
<dbReference type="CDD" id="cd00118">
    <property type="entry name" value="LysM"/>
    <property type="match status" value="1"/>
</dbReference>
<keyword evidence="1" id="KW-0812">Transmembrane</keyword>
<sequence length="122" mass="13946">MNAHRLHAASKRRREVYREKLILVTAAVLIAVFCSIFVAARGMRFVQAQDRSETTETTYKYYKSIELEAGDTLWDIAETYAGACGLSVQEYVQELKDINGLKGDLIHEDHHLTIVYCDTVYK</sequence>